<evidence type="ECO:0000256" key="1">
    <source>
        <dbReference type="ARBA" id="ARBA00022490"/>
    </source>
</evidence>
<organism evidence="4 5">
    <name type="scientific">Streptococcus criceti HS-6</name>
    <dbReference type="NCBI Taxonomy" id="873449"/>
    <lineage>
        <taxon>Bacteria</taxon>
        <taxon>Bacillati</taxon>
        <taxon>Bacillota</taxon>
        <taxon>Bacilli</taxon>
        <taxon>Lactobacillales</taxon>
        <taxon>Streptococcaceae</taxon>
        <taxon>Streptococcus</taxon>
    </lineage>
</organism>
<dbReference type="PANTHER" id="PTHR37300">
    <property type="entry name" value="UPF0291 PROTEIN CBO2609/CLC_2481"/>
    <property type="match status" value="1"/>
</dbReference>
<accession>G5JRW3</accession>
<dbReference type="eggNOG" id="COG4224">
    <property type="taxonomic scope" value="Bacteria"/>
</dbReference>
<dbReference type="SUPFAM" id="SSF158221">
    <property type="entry name" value="YnzC-like"/>
    <property type="match status" value="1"/>
</dbReference>
<reference evidence="4" key="1">
    <citation type="submission" date="2011-07" db="EMBL/GenBank/DDBJ databases">
        <authorList>
            <person name="Stanhope M.J."/>
            <person name="Durkin A.S."/>
            <person name="Hostetler J."/>
            <person name="Kim M."/>
            <person name="Radune D."/>
            <person name="Singh I."/>
            <person name="Town C.D."/>
        </authorList>
    </citation>
    <scope>NUCLEOTIDE SEQUENCE [LARGE SCALE GENOMIC DNA]</scope>
    <source>
        <strain evidence="4">HS-6</strain>
    </source>
</reference>
<evidence type="ECO:0000256" key="3">
    <source>
        <dbReference type="SAM" id="MobiDB-lite"/>
    </source>
</evidence>
<dbReference type="Proteomes" id="UP000004322">
    <property type="component" value="Unassembled WGS sequence"/>
</dbReference>
<dbReference type="GO" id="GO:0005737">
    <property type="term" value="C:cytoplasm"/>
    <property type="evidence" value="ECO:0007669"/>
    <property type="project" value="UniProtKB-SubCell"/>
</dbReference>
<dbReference type="PANTHER" id="PTHR37300:SF1">
    <property type="entry name" value="UPF0291 PROTEIN YNZC"/>
    <property type="match status" value="1"/>
</dbReference>
<protein>
    <recommendedName>
        <fullName evidence="2">UPF0291 protein STRCR_0821</fullName>
    </recommendedName>
</protein>
<sequence>MASVSDMDPKKIARINELAKKKKTVGLTGEEKVEQAKLRQEYIEGYRRNLRHHIEGIKVVDEKGNDVTPEKLRQIQRQKGLHGRSLDDPNS</sequence>
<dbReference type="HAMAP" id="MF_01103">
    <property type="entry name" value="UPF0291"/>
    <property type="match status" value="1"/>
</dbReference>
<keyword evidence="5" id="KW-1185">Reference proteome</keyword>
<feature type="region of interest" description="Disordered" evidence="3">
    <location>
        <begin position="68"/>
        <end position="91"/>
    </location>
</feature>
<comment type="subcellular location">
    <subcellularLocation>
        <location evidence="2">Cytoplasm</location>
    </subcellularLocation>
</comment>
<name>G5JRW3_STRCG</name>
<dbReference type="Pfam" id="PF05979">
    <property type="entry name" value="DUF896"/>
    <property type="match status" value="1"/>
</dbReference>
<evidence type="ECO:0000313" key="4">
    <source>
        <dbReference type="EMBL" id="EHI75031.1"/>
    </source>
</evidence>
<keyword evidence="1 2" id="KW-0963">Cytoplasm</keyword>
<dbReference type="AlphaFoldDB" id="G5JRW3"/>
<proteinExistence type="inferred from homology"/>
<comment type="similarity">
    <text evidence="2">Belongs to the UPF0291 family.</text>
</comment>
<dbReference type="STRING" id="873449.STRCR_0821"/>
<evidence type="ECO:0000256" key="2">
    <source>
        <dbReference type="HAMAP-Rule" id="MF_01103"/>
    </source>
</evidence>
<dbReference type="EMBL" id="AEUV02000002">
    <property type="protein sequence ID" value="EHI75031.1"/>
    <property type="molecule type" value="Genomic_DNA"/>
</dbReference>
<dbReference type="Gene3D" id="1.10.287.540">
    <property type="entry name" value="Helix hairpin bin"/>
    <property type="match status" value="1"/>
</dbReference>
<dbReference type="NCBIfam" id="NF002711">
    <property type="entry name" value="PRK02539.1"/>
    <property type="match status" value="1"/>
</dbReference>
<comment type="caution">
    <text evidence="4">The sequence shown here is derived from an EMBL/GenBank/DDBJ whole genome shotgun (WGS) entry which is preliminary data.</text>
</comment>
<dbReference type="InterPro" id="IPR009242">
    <property type="entry name" value="DUF896"/>
</dbReference>
<evidence type="ECO:0000313" key="5">
    <source>
        <dbReference type="Proteomes" id="UP000004322"/>
    </source>
</evidence>
<gene>
    <name evidence="4" type="ORF">STRCR_0821</name>
</gene>